<reference evidence="2 3" key="1">
    <citation type="submission" date="2020-02" db="EMBL/GenBank/DDBJ databases">
        <authorList>
            <person name="Ma Q."/>
            <person name="Huang Y."/>
            <person name="Song X."/>
            <person name="Pei D."/>
        </authorList>
    </citation>
    <scope>NUCLEOTIDE SEQUENCE [LARGE SCALE GENOMIC DNA]</scope>
    <source>
        <strain evidence="2">Sxm20200214</strain>
        <tissue evidence="2">Leaf</tissue>
    </source>
</reference>
<name>A0A8X7VQX0_BRACI</name>
<protein>
    <submittedName>
        <fullName evidence="2">Uncharacterized protein</fullName>
    </submittedName>
</protein>
<dbReference type="Proteomes" id="UP000886595">
    <property type="component" value="Unassembled WGS sequence"/>
</dbReference>
<keyword evidence="3" id="KW-1185">Reference proteome</keyword>
<dbReference type="AlphaFoldDB" id="A0A8X7VQX0"/>
<evidence type="ECO:0000256" key="1">
    <source>
        <dbReference type="SAM" id="MobiDB-lite"/>
    </source>
</evidence>
<sequence>MMVTLSFLLKVYECSGPSHSGVTEQKLEAETSEDNLALEADRDSMKQTILSMRTEKASMEDVSSEMDHIFYFLEKKGSSKQKHVWDVSKQHGAANASRKGPSITALTMSQ</sequence>
<gene>
    <name evidence="2" type="ORF">Bca52824_018664</name>
</gene>
<organism evidence="2 3">
    <name type="scientific">Brassica carinata</name>
    <name type="common">Ethiopian mustard</name>
    <name type="synonym">Abyssinian cabbage</name>
    <dbReference type="NCBI Taxonomy" id="52824"/>
    <lineage>
        <taxon>Eukaryota</taxon>
        <taxon>Viridiplantae</taxon>
        <taxon>Streptophyta</taxon>
        <taxon>Embryophyta</taxon>
        <taxon>Tracheophyta</taxon>
        <taxon>Spermatophyta</taxon>
        <taxon>Magnoliopsida</taxon>
        <taxon>eudicotyledons</taxon>
        <taxon>Gunneridae</taxon>
        <taxon>Pentapetalae</taxon>
        <taxon>rosids</taxon>
        <taxon>malvids</taxon>
        <taxon>Brassicales</taxon>
        <taxon>Brassicaceae</taxon>
        <taxon>Brassiceae</taxon>
        <taxon>Brassica</taxon>
    </lineage>
</organism>
<dbReference type="EMBL" id="JAAMPC010000004">
    <property type="protein sequence ID" value="KAG2315542.1"/>
    <property type="molecule type" value="Genomic_DNA"/>
</dbReference>
<comment type="caution">
    <text evidence="2">The sequence shown here is derived from an EMBL/GenBank/DDBJ whole genome shotgun (WGS) entry which is preliminary data.</text>
</comment>
<accession>A0A8X7VQX0</accession>
<evidence type="ECO:0000313" key="2">
    <source>
        <dbReference type="EMBL" id="KAG2315542.1"/>
    </source>
</evidence>
<feature type="region of interest" description="Disordered" evidence="1">
    <location>
        <begin position="91"/>
        <end position="110"/>
    </location>
</feature>
<proteinExistence type="predicted"/>
<evidence type="ECO:0000313" key="3">
    <source>
        <dbReference type="Proteomes" id="UP000886595"/>
    </source>
</evidence>